<proteinExistence type="predicted"/>
<dbReference type="AlphaFoldDB" id="R7QIJ1"/>
<protein>
    <submittedName>
        <fullName evidence="1">Uncharacterized protein</fullName>
    </submittedName>
</protein>
<dbReference type="GeneID" id="17324839"/>
<reference evidence="2" key="1">
    <citation type="journal article" date="2013" name="Proc. Natl. Acad. Sci. U.S.A.">
        <title>Genome structure and metabolic features in the red seaweed Chondrus crispus shed light on evolution of the Archaeplastida.</title>
        <authorList>
            <person name="Collen J."/>
            <person name="Porcel B."/>
            <person name="Carre W."/>
            <person name="Ball S.G."/>
            <person name="Chaparro C."/>
            <person name="Tonon T."/>
            <person name="Barbeyron T."/>
            <person name="Michel G."/>
            <person name="Noel B."/>
            <person name="Valentin K."/>
            <person name="Elias M."/>
            <person name="Artiguenave F."/>
            <person name="Arun A."/>
            <person name="Aury J.M."/>
            <person name="Barbosa-Neto J.F."/>
            <person name="Bothwell J.H."/>
            <person name="Bouget F.Y."/>
            <person name="Brillet L."/>
            <person name="Cabello-Hurtado F."/>
            <person name="Capella-Gutierrez S."/>
            <person name="Charrier B."/>
            <person name="Cladiere L."/>
            <person name="Cock J.M."/>
            <person name="Coelho S.M."/>
            <person name="Colleoni C."/>
            <person name="Czjzek M."/>
            <person name="Da Silva C."/>
            <person name="Delage L."/>
            <person name="Denoeud F."/>
            <person name="Deschamps P."/>
            <person name="Dittami S.M."/>
            <person name="Gabaldon T."/>
            <person name="Gachon C.M."/>
            <person name="Groisillier A."/>
            <person name="Herve C."/>
            <person name="Jabbari K."/>
            <person name="Katinka M."/>
            <person name="Kloareg B."/>
            <person name="Kowalczyk N."/>
            <person name="Labadie K."/>
            <person name="Leblanc C."/>
            <person name="Lopez P.J."/>
            <person name="McLachlan D.H."/>
            <person name="Meslet-Cladiere L."/>
            <person name="Moustafa A."/>
            <person name="Nehr Z."/>
            <person name="Nyvall Collen P."/>
            <person name="Panaud O."/>
            <person name="Partensky F."/>
            <person name="Poulain J."/>
            <person name="Rensing S.A."/>
            <person name="Rousvoal S."/>
            <person name="Samson G."/>
            <person name="Symeonidi A."/>
            <person name="Weissenbach J."/>
            <person name="Zambounis A."/>
            <person name="Wincker P."/>
            <person name="Boyen C."/>
        </authorList>
    </citation>
    <scope>NUCLEOTIDE SEQUENCE [LARGE SCALE GENOMIC DNA]</scope>
    <source>
        <strain evidence="2">cv. Stackhouse</strain>
    </source>
</reference>
<evidence type="ECO:0000313" key="2">
    <source>
        <dbReference type="Proteomes" id="UP000012073"/>
    </source>
</evidence>
<gene>
    <name evidence="1" type="ORF">CHC_T00005471001</name>
</gene>
<dbReference type="KEGG" id="ccp:CHC_T00005471001"/>
<dbReference type="EMBL" id="HG001830">
    <property type="protein sequence ID" value="CDF37296.1"/>
    <property type="molecule type" value="Genomic_DNA"/>
</dbReference>
<evidence type="ECO:0000313" key="1">
    <source>
        <dbReference type="EMBL" id="CDF37296.1"/>
    </source>
</evidence>
<dbReference type="Gramene" id="CDF37296">
    <property type="protein sequence ID" value="CDF37296"/>
    <property type="gene ID" value="CHC_T00005471001"/>
</dbReference>
<dbReference type="RefSeq" id="XP_005717115.1">
    <property type="nucleotide sequence ID" value="XM_005717058.1"/>
</dbReference>
<dbReference type="Proteomes" id="UP000012073">
    <property type="component" value="Unassembled WGS sequence"/>
</dbReference>
<keyword evidence="2" id="KW-1185">Reference proteome</keyword>
<accession>R7QIJ1</accession>
<name>R7QIJ1_CHOCR</name>
<organism evidence="1 2">
    <name type="scientific">Chondrus crispus</name>
    <name type="common">Carrageen Irish moss</name>
    <name type="synonym">Polymorpha crispa</name>
    <dbReference type="NCBI Taxonomy" id="2769"/>
    <lineage>
        <taxon>Eukaryota</taxon>
        <taxon>Rhodophyta</taxon>
        <taxon>Florideophyceae</taxon>
        <taxon>Rhodymeniophycidae</taxon>
        <taxon>Gigartinales</taxon>
        <taxon>Gigartinaceae</taxon>
        <taxon>Chondrus</taxon>
    </lineage>
</organism>
<sequence length="98" mass="11547">MCYCDILLTPTDVRKCIPFSRDGRVKRINCSFVISLLHRDFTLYPLKGTLCASGLQEVARFLMHMKCGEGDHTSQETVPLLRFYRFRQLRNHRAKRRL</sequence>